<protein>
    <submittedName>
        <fullName evidence="2">Uncharacterized protein</fullName>
    </submittedName>
</protein>
<keyword evidence="3" id="KW-1185">Reference proteome</keyword>
<accession>A0A6P1TLJ9</accession>
<feature type="transmembrane region" description="Helical" evidence="1">
    <location>
        <begin position="21"/>
        <end position="38"/>
    </location>
</feature>
<keyword evidence="1" id="KW-0472">Membrane</keyword>
<reference evidence="2 3" key="1">
    <citation type="submission" date="2020-01" db="EMBL/GenBank/DDBJ databases">
        <title>Genome analysis of Anaerocolumna sp. CBA3638.</title>
        <authorList>
            <person name="Kim J."/>
            <person name="Roh S.W."/>
        </authorList>
    </citation>
    <scope>NUCLEOTIDE SEQUENCE [LARGE SCALE GENOMIC DNA]</scope>
    <source>
        <strain evidence="2 3">CBA3638</strain>
    </source>
</reference>
<dbReference type="AlphaFoldDB" id="A0A6P1TLJ9"/>
<name>A0A6P1TLJ9_9FIRM</name>
<dbReference type="EMBL" id="CP048000">
    <property type="protein sequence ID" value="QHQ61039.1"/>
    <property type="molecule type" value="Genomic_DNA"/>
</dbReference>
<sequence>MKNGLHNNGIKQNLKSYSKRIKPLIAVILLLLIFKYIFSIQMLLPSNLAVWMNANKIPVAAAAVNKDSDTSGSSKMAMEVKYGYNQYVKYGRYMNVTVTIANHGKDFEGWLQVIVPKAKNNAAYRKEVIVPAQKSEELSVALPVMDDTGLLQVKILDKSNNTVVENEYDLKIGNYEKLAYIGILSDAEDELEYMNLFGTRTFYLNENNLSDDYLGLDLLDVLIINHYDTSRLRDMQIKAIKKWVMNGGTLVVGTGEYANETLTKLSPICSVESNGNEIDKEISFGMDRLSLQELKQDIMDYEEERKVFLEMIKDRNDMLTAYGSKPIPIDNSVFERWTKDDMKQLQLETIRKHIMNVSMTGSSTIISEDNIKLMQSSALGLGKIQLFSFDLGLKKGKQTLGLSILNEIYKNMSNSKLTQLDEEYYGSYSNYGILNSMSFADVKKIPKAGRYMVILGIYILIIGPVTFILLRRLDKRSLTWAVVPLMALVFTLLVYSIGSDTRINTPYIGYVKLLNFEDDNKVNEELYFSLTAPYNHNYSLSIDGNYDVSELRGNDDNSYLYDYKRDKIYFDNYITSINYGTRDTTLEVNNNPAFSPVYYQWEDSYEAEDKLTYDIHYVGDKVYGTVTNGFNFDLTNAMLTSDGYVINIGEIRKGQTISLEGKDAIFMTTRDELYNTDIINRIAGGTGDVKDNTPEVNRISNVLYYLTENNLLNSQHNSCIIGFVNNAATGADSQQDLLNKLAGKMEAYGTTAVKLPVEIDYTAGNKVFVPSIDPYVVVSEGYYDKYYQSRYLNNDSMTIKYHLPDNDHVVSFEYLSKRNQDSSSDYLSAFDGSIYFLNINTGNFDEVFRAGAGSSVTDINNYLTDQNTITVRYSTKMSLKGYQMVLPYISYWKEADSNVEH</sequence>
<gene>
    <name evidence="2" type="ORF">Ana3638_09885</name>
</gene>
<dbReference type="Proteomes" id="UP000464314">
    <property type="component" value="Chromosome"/>
</dbReference>
<evidence type="ECO:0000256" key="1">
    <source>
        <dbReference type="SAM" id="Phobius"/>
    </source>
</evidence>
<dbReference type="Gene3D" id="3.40.50.880">
    <property type="match status" value="1"/>
</dbReference>
<dbReference type="RefSeq" id="WP_161837867.1">
    <property type="nucleotide sequence ID" value="NZ_CP048000.1"/>
</dbReference>
<evidence type="ECO:0000313" key="3">
    <source>
        <dbReference type="Proteomes" id="UP000464314"/>
    </source>
</evidence>
<dbReference type="KEGG" id="anr:Ana3638_09885"/>
<evidence type="ECO:0000313" key="2">
    <source>
        <dbReference type="EMBL" id="QHQ61039.1"/>
    </source>
</evidence>
<proteinExistence type="predicted"/>
<dbReference type="SUPFAM" id="SSF52317">
    <property type="entry name" value="Class I glutamine amidotransferase-like"/>
    <property type="match status" value="1"/>
</dbReference>
<keyword evidence="1" id="KW-1133">Transmembrane helix</keyword>
<organism evidence="2 3">
    <name type="scientific">Anaerocolumna sedimenticola</name>
    <dbReference type="NCBI Taxonomy" id="2696063"/>
    <lineage>
        <taxon>Bacteria</taxon>
        <taxon>Bacillati</taxon>
        <taxon>Bacillota</taxon>
        <taxon>Clostridia</taxon>
        <taxon>Lachnospirales</taxon>
        <taxon>Lachnospiraceae</taxon>
        <taxon>Anaerocolumna</taxon>
    </lineage>
</organism>
<feature type="transmembrane region" description="Helical" evidence="1">
    <location>
        <begin position="451"/>
        <end position="470"/>
    </location>
</feature>
<keyword evidence="1" id="KW-0812">Transmembrane</keyword>
<dbReference type="InterPro" id="IPR029062">
    <property type="entry name" value="Class_I_gatase-like"/>
</dbReference>
<feature type="transmembrane region" description="Helical" evidence="1">
    <location>
        <begin position="477"/>
        <end position="498"/>
    </location>
</feature>